<evidence type="ECO:0000259" key="1">
    <source>
        <dbReference type="Pfam" id="PF12680"/>
    </source>
</evidence>
<accession>A0ABN2H0B7</accession>
<organism evidence="2 3">
    <name type="scientific">Microbacterium lacus</name>
    <dbReference type="NCBI Taxonomy" id="415217"/>
    <lineage>
        <taxon>Bacteria</taxon>
        <taxon>Bacillati</taxon>
        <taxon>Actinomycetota</taxon>
        <taxon>Actinomycetes</taxon>
        <taxon>Micrococcales</taxon>
        <taxon>Microbacteriaceae</taxon>
        <taxon>Microbacterium</taxon>
    </lineage>
</organism>
<name>A0ABN2H0B7_9MICO</name>
<dbReference type="InterPro" id="IPR037401">
    <property type="entry name" value="SnoaL-like"/>
</dbReference>
<dbReference type="Pfam" id="PF12680">
    <property type="entry name" value="SnoaL_2"/>
    <property type="match status" value="1"/>
</dbReference>
<feature type="domain" description="SnoaL-like" evidence="1">
    <location>
        <begin position="11"/>
        <end position="111"/>
    </location>
</feature>
<sequence length="121" mass="13553">MSSNAERFLAGYLDAWKTNDVDSIRALFAPDATYRGSPRDLSPAVGVDAIVAHWLEERDEPGTWSYEGGVELETSGAAVIRGVTTYTEGPKTSVYDNVWLVRFDGAGRATEFQDWWFQRKE</sequence>
<proteinExistence type="predicted"/>
<reference evidence="2 3" key="1">
    <citation type="journal article" date="2019" name="Int. J. Syst. Evol. Microbiol.">
        <title>The Global Catalogue of Microorganisms (GCM) 10K type strain sequencing project: providing services to taxonomists for standard genome sequencing and annotation.</title>
        <authorList>
            <consortium name="The Broad Institute Genomics Platform"/>
            <consortium name="The Broad Institute Genome Sequencing Center for Infectious Disease"/>
            <person name="Wu L."/>
            <person name="Ma J."/>
        </authorList>
    </citation>
    <scope>NUCLEOTIDE SEQUENCE [LARGE SCALE GENOMIC DNA]</scope>
    <source>
        <strain evidence="2 3">JCM 15575</strain>
    </source>
</reference>
<comment type="caution">
    <text evidence="2">The sequence shown here is derived from an EMBL/GenBank/DDBJ whole genome shotgun (WGS) entry which is preliminary data.</text>
</comment>
<evidence type="ECO:0000313" key="3">
    <source>
        <dbReference type="Proteomes" id="UP001500596"/>
    </source>
</evidence>
<dbReference type="SUPFAM" id="SSF54427">
    <property type="entry name" value="NTF2-like"/>
    <property type="match status" value="1"/>
</dbReference>
<dbReference type="InterPro" id="IPR032710">
    <property type="entry name" value="NTF2-like_dom_sf"/>
</dbReference>
<dbReference type="Gene3D" id="3.10.450.50">
    <property type="match status" value="1"/>
</dbReference>
<gene>
    <name evidence="2" type="ORF">GCM10009807_24640</name>
</gene>
<dbReference type="Proteomes" id="UP001500596">
    <property type="component" value="Unassembled WGS sequence"/>
</dbReference>
<keyword evidence="3" id="KW-1185">Reference proteome</keyword>
<protein>
    <recommendedName>
        <fullName evidence="1">SnoaL-like domain-containing protein</fullName>
    </recommendedName>
</protein>
<evidence type="ECO:0000313" key="2">
    <source>
        <dbReference type="EMBL" id="GAA1679804.1"/>
    </source>
</evidence>
<dbReference type="RefSeq" id="WP_344055002.1">
    <property type="nucleotide sequence ID" value="NZ_BAAAPK010000001.1"/>
</dbReference>
<dbReference type="EMBL" id="BAAAPK010000001">
    <property type="protein sequence ID" value="GAA1679804.1"/>
    <property type="molecule type" value="Genomic_DNA"/>
</dbReference>